<dbReference type="EMBL" id="CP097289">
    <property type="protein sequence ID" value="UQT57454.1"/>
    <property type="molecule type" value="Genomic_DNA"/>
</dbReference>
<dbReference type="Proteomes" id="UP000829992">
    <property type="component" value="Chromosome"/>
</dbReference>
<name>A0ABY4PW92_9ACTN</name>
<dbReference type="RefSeq" id="WP_249588861.1">
    <property type="nucleotide sequence ID" value="NZ_BAAAQL010000014.1"/>
</dbReference>
<organism evidence="1 2">
    <name type="scientific">Streptomyces durmitorensis</name>
    <dbReference type="NCBI Taxonomy" id="319947"/>
    <lineage>
        <taxon>Bacteria</taxon>
        <taxon>Bacillati</taxon>
        <taxon>Actinomycetota</taxon>
        <taxon>Actinomycetes</taxon>
        <taxon>Kitasatosporales</taxon>
        <taxon>Streptomycetaceae</taxon>
        <taxon>Streptomyces</taxon>
    </lineage>
</organism>
<evidence type="ECO:0000313" key="2">
    <source>
        <dbReference type="Proteomes" id="UP000829992"/>
    </source>
</evidence>
<protein>
    <submittedName>
        <fullName evidence="1">DUF6325 family protein</fullName>
    </submittedName>
</protein>
<proteinExistence type="predicted"/>
<reference evidence="1 2" key="1">
    <citation type="submission" date="2022-05" db="EMBL/GenBank/DDBJ databases">
        <authorList>
            <person name="Zhou X."/>
            <person name="Li K."/>
            <person name="Man Y."/>
        </authorList>
    </citation>
    <scope>NUCLEOTIDE SEQUENCE [LARGE SCALE GENOMIC DNA]</scope>
    <source>
        <strain evidence="1 2">MS405</strain>
    </source>
</reference>
<accession>A0ABY4PW92</accession>
<evidence type="ECO:0000313" key="1">
    <source>
        <dbReference type="EMBL" id="UQT57454.1"/>
    </source>
</evidence>
<sequence length="145" mass="15461">MRSGLNADTVGPVDVAVVAFEGNRFNGEIVPALQALQKDGTVRILDMTFVRKAGDGTVDLVELADPEVAEAFQAVADIQFDLLSDEDLRAVAEGLAPESSAVVVAWENTWAARLAGAVRESRGEILLFERIPREAVVEAVAALDN</sequence>
<keyword evidence="2" id="KW-1185">Reference proteome</keyword>
<dbReference type="InterPro" id="IPR046288">
    <property type="entry name" value="DUF6325"/>
</dbReference>
<gene>
    <name evidence="1" type="ORF">M4V62_21385</name>
</gene>
<dbReference type="Pfam" id="PF19850">
    <property type="entry name" value="DUF6325"/>
    <property type="match status" value="1"/>
</dbReference>